<feature type="region of interest" description="Disordered" evidence="1">
    <location>
        <begin position="238"/>
        <end position="260"/>
    </location>
</feature>
<dbReference type="RefSeq" id="WP_264808546.1">
    <property type="nucleotide sequence ID" value="NZ_CP110226.1"/>
</dbReference>
<accession>A0ABY6ME89</accession>
<sequence>MKCKSYLFLVSILIFFQGCNVIEHSDGFDNIKNSKVEKVRTWFNESRVFSKPNSRINEMIVMNPNWKEFKIHKLEDGREVVEVLNTKNKDIFRSVGSKEDKFKMIQNSILFFPVANDDYEIYSLLTIQNQNSSSKETLDELNYLQTSEDFNGERIFFDSDNKFLGGWAYKDGKVSRTIRQSSDRNSSNKRVDGTIYFTCEYETITWWQEQAGPDLYLGTDYTISCEFTYVEDENYPTGPPIGGGGSLPGDGGPNPPEEEEHCYELHPTIPNLWVLCGYLIAENCFEGMPCFDWGVKFGNCTEMGNIHGGAVTFEQFEDYYNGVDYEDIVTDNPDLSISGFGSQPGGPLTSYRYVIDPLNPNLIIDMRHMLVIGRYGRAVGESVEILQWLSSEESAFDSQDFFSNELGYSFFKQFGGAIHSTPEYTTDFLRQFIYDASKRNDITTPEQCDWY</sequence>
<evidence type="ECO:0000313" key="3">
    <source>
        <dbReference type="Proteomes" id="UP001163156"/>
    </source>
</evidence>
<dbReference type="EMBL" id="CP110226">
    <property type="protein sequence ID" value="UZD22082.1"/>
    <property type="molecule type" value="Genomic_DNA"/>
</dbReference>
<feature type="compositionally biased region" description="Gly residues" evidence="1">
    <location>
        <begin position="240"/>
        <end position="252"/>
    </location>
</feature>
<gene>
    <name evidence="2" type="ORF">OM944_15565</name>
</gene>
<evidence type="ECO:0000256" key="1">
    <source>
        <dbReference type="SAM" id="MobiDB-lite"/>
    </source>
</evidence>
<dbReference type="PROSITE" id="PS51257">
    <property type="entry name" value="PROKAR_LIPOPROTEIN"/>
    <property type="match status" value="1"/>
</dbReference>
<keyword evidence="3" id="KW-1185">Reference proteome</keyword>
<evidence type="ECO:0000313" key="2">
    <source>
        <dbReference type="EMBL" id="UZD22082.1"/>
    </source>
</evidence>
<organism evidence="2 3">
    <name type="scientific">Algoriphagus halophytocola</name>
    <dbReference type="NCBI Taxonomy" id="2991499"/>
    <lineage>
        <taxon>Bacteria</taxon>
        <taxon>Pseudomonadati</taxon>
        <taxon>Bacteroidota</taxon>
        <taxon>Cytophagia</taxon>
        <taxon>Cytophagales</taxon>
        <taxon>Cyclobacteriaceae</taxon>
        <taxon>Algoriphagus</taxon>
    </lineage>
</organism>
<protein>
    <submittedName>
        <fullName evidence="2">Uncharacterized protein</fullName>
    </submittedName>
</protein>
<name>A0ABY6ME89_9BACT</name>
<dbReference type="Proteomes" id="UP001163156">
    <property type="component" value="Chromosome"/>
</dbReference>
<proteinExistence type="predicted"/>
<reference evidence="2" key="1">
    <citation type="submission" date="2022-10" db="EMBL/GenBank/DDBJ databases">
        <title>Algoriphagus sp. a novel bacteria isolate from halophytes salicornia europaea.</title>
        <authorList>
            <person name="Peng Y."/>
            <person name="Jiang L."/>
            <person name="Lee J."/>
        </authorList>
    </citation>
    <scope>NUCLEOTIDE SEQUENCE</scope>
    <source>
        <strain evidence="2">TR-M5</strain>
    </source>
</reference>